<feature type="transmembrane region" description="Helical" evidence="7">
    <location>
        <begin position="211"/>
        <end position="236"/>
    </location>
</feature>
<evidence type="ECO:0000259" key="8">
    <source>
        <dbReference type="PROSITE" id="PS50928"/>
    </source>
</evidence>
<evidence type="ECO:0000313" key="10">
    <source>
        <dbReference type="Proteomes" id="UP000557772"/>
    </source>
</evidence>
<feature type="transmembrane region" description="Helical" evidence="7">
    <location>
        <begin position="256"/>
        <end position="275"/>
    </location>
</feature>
<keyword evidence="2 7" id="KW-0813">Transport</keyword>
<reference evidence="9 10" key="1">
    <citation type="submission" date="2020-05" db="EMBL/GenBank/DDBJ databases">
        <title>Flexivirga sp. ID2601S isolated from air conditioner.</title>
        <authorList>
            <person name="Kim D.H."/>
        </authorList>
    </citation>
    <scope>NUCLEOTIDE SEQUENCE [LARGE SCALE GENOMIC DNA]</scope>
    <source>
        <strain evidence="9 10">ID2601S</strain>
    </source>
</reference>
<dbReference type="AlphaFoldDB" id="A0A849AEN8"/>
<feature type="transmembrane region" description="Helical" evidence="7">
    <location>
        <begin position="30"/>
        <end position="50"/>
    </location>
</feature>
<comment type="caution">
    <text evidence="9">The sequence shown here is derived from an EMBL/GenBank/DDBJ whole genome shotgun (WGS) entry which is preliminary data.</text>
</comment>
<protein>
    <submittedName>
        <fullName evidence="9">ABC transporter permease</fullName>
    </submittedName>
</protein>
<proteinExistence type="inferred from homology"/>
<dbReference type="Proteomes" id="UP000557772">
    <property type="component" value="Unassembled WGS sequence"/>
</dbReference>
<evidence type="ECO:0000256" key="4">
    <source>
        <dbReference type="ARBA" id="ARBA00022692"/>
    </source>
</evidence>
<evidence type="ECO:0000256" key="2">
    <source>
        <dbReference type="ARBA" id="ARBA00022448"/>
    </source>
</evidence>
<dbReference type="PROSITE" id="PS50928">
    <property type="entry name" value="ABC_TM1"/>
    <property type="match status" value="1"/>
</dbReference>
<feature type="transmembrane region" description="Helical" evidence="7">
    <location>
        <begin position="152"/>
        <end position="171"/>
    </location>
</feature>
<dbReference type="SUPFAM" id="SSF161098">
    <property type="entry name" value="MetI-like"/>
    <property type="match status" value="1"/>
</dbReference>
<feature type="transmembrane region" description="Helical" evidence="7">
    <location>
        <begin position="99"/>
        <end position="118"/>
    </location>
</feature>
<dbReference type="GO" id="GO:0005886">
    <property type="term" value="C:plasma membrane"/>
    <property type="evidence" value="ECO:0007669"/>
    <property type="project" value="UniProtKB-SubCell"/>
</dbReference>
<evidence type="ECO:0000313" key="9">
    <source>
        <dbReference type="EMBL" id="NNG38283.1"/>
    </source>
</evidence>
<dbReference type="Pfam" id="PF00528">
    <property type="entry name" value="BPD_transp_1"/>
    <property type="match status" value="1"/>
</dbReference>
<keyword evidence="6 7" id="KW-0472">Membrane</keyword>
<gene>
    <name evidence="9" type="ORF">HJ588_03215</name>
</gene>
<dbReference type="EMBL" id="JABENB010000001">
    <property type="protein sequence ID" value="NNG38283.1"/>
    <property type="molecule type" value="Genomic_DNA"/>
</dbReference>
<keyword evidence="3" id="KW-1003">Cell membrane</keyword>
<comment type="similarity">
    <text evidence="7">Belongs to the binding-protein-dependent transport system permease family.</text>
</comment>
<evidence type="ECO:0000256" key="6">
    <source>
        <dbReference type="ARBA" id="ARBA00023136"/>
    </source>
</evidence>
<evidence type="ECO:0000256" key="3">
    <source>
        <dbReference type="ARBA" id="ARBA00022475"/>
    </source>
</evidence>
<comment type="subcellular location">
    <subcellularLocation>
        <location evidence="1 7">Cell membrane</location>
        <topology evidence="1 7">Multi-pass membrane protein</topology>
    </subcellularLocation>
</comment>
<dbReference type="RefSeq" id="WP_171151871.1">
    <property type="nucleotide sequence ID" value="NZ_JABENB010000001.1"/>
</dbReference>
<dbReference type="CDD" id="cd06261">
    <property type="entry name" value="TM_PBP2"/>
    <property type="match status" value="1"/>
</dbReference>
<dbReference type="InterPro" id="IPR035906">
    <property type="entry name" value="MetI-like_sf"/>
</dbReference>
<keyword evidence="4 7" id="KW-0812">Transmembrane</keyword>
<evidence type="ECO:0000256" key="7">
    <source>
        <dbReference type="RuleBase" id="RU363032"/>
    </source>
</evidence>
<accession>A0A849AEN8</accession>
<dbReference type="GO" id="GO:0055085">
    <property type="term" value="P:transmembrane transport"/>
    <property type="evidence" value="ECO:0007669"/>
    <property type="project" value="InterPro"/>
</dbReference>
<name>A0A849AEN8_9MICO</name>
<evidence type="ECO:0000256" key="5">
    <source>
        <dbReference type="ARBA" id="ARBA00022989"/>
    </source>
</evidence>
<dbReference type="PANTHER" id="PTHR43386:SF25">
    <property type="entry name" value="PEPTIDE ABC TRANSPORTER PERMEASE PROTEIN"/>
    <property type="match status" value="1"/>
</dbReference>
<organism evidence="9 10">
    <name type="scientific">Flexivirga aerilata</name>
    <dbReference type="NCBI Taxonomy" id="1656889"/>
    <lineage>
        <taxon>Bacteria</taxon>
        <taxon>Bacillati</taxon>
        <taxon>Actinomycetota</taxon>
        <taxon>Actinomycetes</taxon>
        <taxon>Micrococcales</taxon>
        <taxon>Dermacoccaceae</taxon>
        <taxon>Flexivirga</taxon>
    </lineage>
</organism>
<keyword evidence="10" id="KW-1185">Reference proteome</keyword>
<sequence>MTAADLLTRADRGRPRPAVAWTVRFRRPGVLVALAILLIAVACALVPSWFTTADPINGSPADRLQPPGAAHPFGTDYLGRDQLSRVVHGARLSLEATGAAVLIAAVAGGLIGVVAGYVGGLLDSLLMRLMDVLLAIPGLLLALAVVSAIGFGVVNVAVAVGVVSVAGYARLVRSQVLVVREAGYVTAARGSGARTGRILLTHVLPNSTGPLIALATVDIGAVLLTVSALSFLGFGAAPPTPEWGALVASGQQYLYAAWWLTTFPGLAIAAVVVSANRVARALEGR</sequence>
<feature type="transmembrane region" description="Helical" evidence="7">
    <location>
        <begin position="125"/>
        <end position="146"/>
    </location>
</feature>
<dbReference type="InterPro" id="IPR050366">
    <property type="entry name" value="BP-dependent_transpt_permease"/>
</dbReference>
<dbReference type="PANTHER" id="PTHR43386">
    <property type="entry name" value="OLIGOPEPTIDE TRANSPORT SYSTEM PERMEASE PROTEIN APPC"/>
    <property type="match status" value="1"/>
</dbReference>
<keyword evidence="5 7" id="KW-1133">Transmembrane helix</keyword>
<evidence type="ECO:0000256" key="1">
    <source>
        <dbReference type="ARBA" id="ARBA00004651"/>
    </source>
</evidence>
<dbReference type="Gene3D" id="1.10.3720.10">
    <property type="entry name" value="MetI-like"/>
    <property type="match status" value="1"/>
</dbReference>
<dbReference type="InterPro" id="IPR000515">
    <property type="entry name" value="MetI-like"/>
</dbReference>
<feature type="domain" description="ABC transmembrane type-1" evidence="8">
    <location>
        <begin position="90"/>
        <end position="279"/>
    </location>
</feature>